<reference evidence="1" key="1">
    <citation type="submission" date="2022-10" db="EMBL/GenBank/DDBJ databases">
        <title>Tapping the CABI collections for fungal endophytes: first genome assemblies for Collariella, Neodidymelliopsis, Ascochyta clinopodiicola, Didymella pomorum, Didymosphaeria variabile, Neocosmospora piperis and Neocucurbitaria cava.</title>
        <authorList>
            <person name="Hill R."/>
        </authorList>
    </citation>
    <scope>NUCLEOTIDE SEQUENCE</scope>
    <source>
        <strain evidence="1">IMI 360193</strain>
    </source>
</reference>
<gene>
    <name evidence="1" type="ORF">N0V87_001433</name>
</gene>
<dbReference type="Gene3D" id="3.20.20.190">
    <property type="entry name" value="Phosphatidylinositol (PI) phosphodiesterase"/>
    <property type="match status" value="1"/>
</dbReference>
<accession>A0A9W9C3I9</accession>
<feature type="non-terminal residue" evidence="1">
    <location>
        <position position="202"/>
    </location>
</feature>
<protein>
    <recommendedName>
        <fullName evidence="3">PLC-like phosphodiesterase</fullName>
    </recommendedName>
</protein>
<dbReference type="AlphaFoldDB" id="A0A9W9C3I9"/>
<name>A0A9W9C3I9_9PLEO</name>
<dbReference type="InterPro" id="IPR017946">
    <property type="entry name" value="PLC-like_Pdiesterase_TIM-brl"/>
</dbReference>
<dbReference type="SUPFAM" id="SSF51695">
    <property type="entry name" value="PLC-like phosphodiesterases"/>
    <property type="match status" value="1"/>
</dbReference>
<dbReference type="GO" id="GO:0008081">
    <property type="term" value="F:phosphoric diester hydrolase activity"/>
    <property type="evidence" value="ECO:0007669"/>
    <property type="project" value="InterPro"/>
</dbReference>
<evidence type="ECO:0000313" key="2">
    <source>
        <dbReference type="Proteomes" id="UP001140562"/>
    </source>
</evidence>
<dbReference type="GO" id="GO:0006629">
    <property type="term" value="P:lipid metabolic process"/>
    <property type="evidence" value="ECO:0007669"/>
    <property type="project" value="InterPro"/>
</dbReference>
<organism evidence="1 2">
    <name type="scientific">Didymella glomerata</name>
    <dbReference type="NCBI Taxonomy" id="749621"/>
    <lineage>
        <taxon>Eukaryota</taxon>
        <taxon>Fungi</taxon>
        <taxon>Dikarya</taxon>
        <taxon>Ascomycota</taxon>
        <taxon>Pezizomycotina</taxon>
        <taxon>Dothideomycetes</taxon>
        <taxon>Pleosporomycetidae</taxon>
        <taxon>Pleosporales</taxon>
        <taxon>Pleosporineae</taxon>
        <taxon>Didymellaceae</taxon>
        <taxon>Didymella</taxon>
    </lineage>
</organism>
<keyword evidence="2" id="KW-1185">Reference proteome</keyword>
<dbReference type="OrthoDB" id="1046782at2759"/>
<dbReference type="EMBL" id="JAPEUV010000009">
    <property type="protein sequence ID" value="KAJ4341770.1"/>
    <property type="molecule type" value="Genomic_DNA"/>
</dbReference>
<sequence length="202" mass="22150">MYLVHGAFPISLTGPKYLTPILETCYAFLAAHPSETILVSLKREGVGSSTDEHFARILQDHYIGPNASKWHTAPTIPYLSSVRGKCVLVRRYTTASDPPSMYSSGSGLDATAWPYNCTSAVFPPSQPTFNLQDFCEVLIPAAITQKVQYANEHLVRAAAVTHHIPGTTTDATNPVPPGPLYLNFLSGSNFWKRACWPENIAR</sequence>
<dbReference type="Proteomes" id="UP001140562">
    <property type="component" value="Unassembled WGS sequence"/>
</dbReference>
<proteinExistence type="predicted"/>
<evidence type="ECO:0000313" key="1">
    <source>
        <dbReference type="EMBL" id="KAJ4341770.1"/>
    </source>
</evidence>
<comment type="caution">
    <text evidence="1">The sequence shown here is derived from an EMBL/GenBank/DDBJ whole genome shotgun (WGS) entry which is preliminary data.</text>
</comment>
<evidence type="ECO:0008006" key="3">
    <source>
        <dbReference type="Google" id="ProtNLM"/>
    </source>
</evidence>